<dbReference type="Pfam" id="PF09339">
    <property type="entry name" value="HTH_IclR"/>
    <property type="match status" value="1"/>
</dbReference>
<proteinExistence type="predicted"/>
<dbReference type="Proteomes" id="UP000252517">
    <property type="component" value="Unassembled WGS sequence"/>
</dbReference>
<evidence type="ECO:0000256" key="2">
    <source>
        <dbReference type="ARBA" id="ARBA00023125"/>
    </source>
</evidence>
<dbReference type="Gene3D" id="1.10.10.10">
    <property type="entry name" value="Winged helix-like DNA-binding domain superfamily/Winged helix DNA-binding domain"/>
    <property type="match status" value="1"/>
</dbReference>
<dbReference type="Gene3D" id="3.30.450.40">
    <property type="match status" value="1"/>
</dbReference>
<dbReference type="GO" id="GO:0045892">
    <property type="term" value="P:negative regulation of DNA-templated transcription"/>
    <property type="evidence" value="ECO:0007669"/>
    <property type="project" value="TreeGrafter"/>
</dbReference>
<dbReference type="InterPro" id="IPR005471">
    <property type="entry name" value="Tscrpt_reg_IclR_N"/>
</dbReference>
<dbReference type="InterPro" id="IPR029016">
    <property type="entry name" value="GAF-like_dom_sf"/>
</dbReference>
<evidence type="ECO:0000313" key="6">
    <source>
        <dbReference type="EMBL" id="RCK53581.1"/>
    </source>
</evidence>
<sequence length="259" mass="28490">MSTQLNGSVLRAFRILDLFAAGYRELSAGDVAHELKVNLTTAHRFLHTLEHAGALRMTARGVFALGYVFADLGEKLARDGGAAPILQPVLDDLARTTHEACMATRFDQGSAMCIARSVPERALYVDIRVGTRLEAHSTAHGKLWLAFMENEKRDTWLETAQLQHRTENTITGKPALIQELDHIRAEGFAINNAECDNNIYAIAVPVFNHHGNMVSALSSFGSNRMIAHQHLAGLREHLRDAAQAAQTALYGAQPDERTN</sequence>
<keyword evidence="3" id="KW-0804">Transcription</keyword>
<dbReference type="InterPro" id="IPR036390">
    <property type="entry name" value="WH_DNA-bd_sf"/>
</dbReference>
<dbReference type="OrthoDB" id="9807558at2"/>
<dbReference type="PROSITE" id="PS51078">
    <property type="entry name" value="ICLR_ED"/>
    <property type="match status" value="1"/>
</dbReference>
<evidence type="ECO:0000256" key="1">
    <source>
        <dbReference type="ARBA" id="ARBA00023015"/>
    </source>
</evidence>
<dbReference type="SUPFAM" id="SSF55781">
    <property type="entry name" value="GAF domain-like"/>
    <property type="match status" value="1"/>
</dbReference>
<dbReference type="RefSeq" id="WP_114087002.1">
    <property type="nucleotide sequence ID" value="NZ_JPWH01000002.1"/>
</dbReference>
<dbReference type="PANTHER" id="PTHR30136:SF35">
    <property type="entry name" value="HTH-TYPE TRANSCRIPTIONAL REGULATOR RV1719"/>
    <property type="match status" value="1"/>
</dbReference>
<reference evidence="6 7" key="1">
    <citation type="submission" date="2014-07" db="EMBL/GenBank/DDBJ databases">
        <title>Draft genome sequence of Thalassospira profundimaris S25-3-2.</title>
        <authorList>
            <person name="Lai Q."/>
            <person name="Shao Z."/>
        </authorList>
    </citation>
    <scope>NUCLEOTIDE SEQUENCE [LARGE SCALE GENOMIC DNA]</scope>
    <source>
        <strain evidence="6 7">S25-3-2</strain>
    </source>
</reference>
<evidence type="ECO:0000259" key="4">
    <source>
        <dbReference type="PROSITE" id="PS51077"/>
    </source>
</evidence>
<organism evidence="6 7">
    <name type="scientific">Thalassospira profundimaris</name>
    <dbReference type="NCBI Taxonomy" id="502049"/>
    <lineage>
        <taxon>Bacteria</taxon>
        <taxon>Pseudomonadati</taxon>
        <taxon>Pseudomonadota</taxon>
        <taxon>Alphaproteobacteria</taxon>
        <taxon>Rhodospirillales</taxon>
        <taxon>Thalassospiraceae</taxon>
        <taxon>Thalassospira</taxon>
    </lineage>
</organism>
<evidence type="ECO:0000256" key="3">
    <source>
        <dbReference type="ARBA" id="ARBA00023163"/>
    </source>
</evidence>
<protein>
    <submittedName>
        <fullName evidence="6">IclR family transcriptional regulator</fullName>
    </submittedName>
</protein>
<dbReference type="EMBL" id="JPWH01000002">
    <property type="protein sequence ID" value="RCK53581.1"/>
    <property type="molecule type" value="Genomic_DNA"/>
</dbReference>
<dbReference type="InterPro" id="IPR050707">
    <property type="entry name" value="HTH_MetabolicPath_Reg"/>
</dbReference>
<comment type="caution">
    <text evidence="6">The sequence shown here is derived from an EMBL/GenBank/DDBJ whole genome shotgun (WGS) entry which is preliminary data.</text>
</comment>
<dbReference type="GO" id="GO:0003677">
    <property type="term" value="F:DNA binding"/>
    <property type="evidence" value="ECO:0007669"/>
    <property type="project" value="UniProtKB-KW"/>
</dbReference>
<feature type="domain" description="IclR-ED" evidence="5">
    <location>
        <begin position="68"/>
        <end position="251"/>
    </location>
</feature>
<name>A0A367XLA9_9PROT</name>
<dbReference type="InterPro" id="IPR036388">
    <property type="entry name" value="WH-like_DNA-bd_sf"/>
</dbReference>
<keyword evidence="1" id="KW-0805">Transcription regulation</keyword>
<gene>
    <name evidence="6" type="ORF">TH25_03405</name>
</gene>
<dbReference type="Pfam" id="PF01614">
    <property type="entry name" value="IclR_C"/>
    <property type="match status" value="1"/>
</dbReference>
<keyword evidence="2" id="KW-0238">DNA-binding</keyword>
<accession>A0A367XLA9</accession>
<dbReference type="PROSITE" id="PS51077">
    <property type="entry name" value="HTH_ICLR"/>
    <property type="match status" value="1"/>
</dbReference>
<dbReference type="SUPFAM" id="SSF46785">
    <property type="entry name" value="Winged helix' DNA-binding domain"/>
    <property type="match status" value="1"/>
</dbReference>
<dbReference type="SMART" id="SM00346">
    <property type="entry name" value="HTH_ICLR"/>
    <property type="match status" value="1"/>
</dbReference>
<feature type="domain" description="HTH iclR-type" evidence="4">
    <location>
        <begin position="6"/>
        <end position="67"/>
    </location>
</feature>
<dbReference type="GO" id="GO:0003700">
    <property type="term" value="F:DNA-binding transcription factor activity"/>
    <property type="evidence" value="ECO:0007669"/>
    <property type="project" value="TreeGrafter"/>
</dbReference>
<dbReference type="PANTHER" id="PTHR30136">
    <property type="entry name" value="HELIX-TURN-HELIX TRANSCRIPTIONAL REGULATOR, ICLR FAMILY"/>
    <property type="match status" value="1"/>
</dbReference>
<evidence type="ECO:0000259" key="5">
    <source>
        <dbReference type="PROSITE" id="PS51078"/>
    </source>
</evidence>
<dbReference type="InterPro" id="IPR014757">
    <property type="entry name" value="Tscrpt_reg_IclR_C"/>
</dbReference>
<dbReference type="AlphaFoldDB" id="A0A367XLA9"/>
<evidence type="ECO:0000313" key="7">
    <source>
        <dbReference type="Proteomes" id="UP000252517"/>
    </source>
</evidence>